<evidence type="ECO:0000313" key="4">
    <source>
        <dbReference type="Proteomes" id="UP000295525"/>
    </source>
</evidence>
<organism evidence="3 4">
    <name type="scientific">Paralcaligenes ureilyticus</name>
    <dbReference type="NCBI Taxonomy" id="627131"/>
    <lineage>
        <taxon>Bacteria</taxon>
        <taxon>Pseudomonadati</taxon>
        <taxon>Pseudomonadota</taxon>
        <taxon>Betaproteobacteria</taxon>
        <taxon>Burkholderiales</taxon>
        <taxon>Alcaligenaceae</taxon>
        <taxon>Paralcaligenes</taxon>
    </lineage>
</organism>
<dbReference type="PROSITE" id="PS51257">
    <property type="entry name" value="PROKAR_LIPOPROTEIN"/>
    <property type="match status" value="1"/>
</dbReference>
<dbReference type="AlphaFoldDB" id="A0A4R3LN42"/>
<gene>
    <name evidence="3" type="ORF">EDC26_1272</name>
</gene>
<evidence type="ECO:0000313" key="3">
    <source>
        <dbReference type="EMBL" id="TCT00889.1"/>
    </source>
</evidence>
<accession>A0A4R3LN42</accession>
<keyword evidence="2" id="KW-0732">Signal</keyword>
<proteinExistence type="predicted"/>
<protein>
    <recommendedName>
        <fullName evidence="5">Beta-barrel assembly machine subunit BamE</fullName>
    </recommendedName>
</protein>
<sequence>MLAALIRPRFPACILALVLCLGLAACSTSGQSFHAMDLGQIKPGQTTLEQASRILGAEPVNVYSRLDGSALAVWAHKASLLTDAIYFRRELWLAFGPDGKFIRVVNSTNVPVPAPASAPVSTQSPPAAVSAAPPQNVPDKADPLGTLSNTPPAYEPAVTYSLPQ</sequence>
<feature type="region of interest" description="Disordered" evidence="1">
    <location>
        <begin position="115"/>
        <end position="164"/>
    </location>
</feature>
<feature type="signal peptide" evidence="2">
    <location>
        <begin position="1"/>
        <end position="34"/>
    </location>
</feature>
<evidence type="ECO:0008006" key="5">
    <source>
        <dbReference type="Google" id="ProtNLM"/>
    </source>
</evidence>
<name>A0A4R3LN42_9BURK</name>
<feature type="chain" id="PRO_5020943898" description="Beta-barrel assembly machine subunit BamE" evidence="2">
    <location>
        <begin position="35"/>
        <end position="164"/>
    </location>
</feature>
<evidence type="ECO:0000256" key="1">
    <source>
        <dbReference type="SAM" id="MobiDB-lite"/>
    </source>
</evidence>
<evidence type="ECO:0000256" key="2">
    <source>
        <dbReference type="SAM" id="SignalP"/>
    </source>
</evidence>
<dbReference type="EMBL" id="SMAJ01000027">
    <property type="protein sequence ID" value="TCT00889.1"/>
    <property type="molecule type" value="Genomic_DNA"/>
</dbReference>
<comment type="caution">
    <text evidence="3">The sequence shown here is derived from an EMBL/GenBank/DDBJ whole genome shotgun (WGS) entry which is preliminary data.</text>
</comment>
<feature type="compositionally biased region" description="Low complexity" evidence="1">
    <location>
        <begin position="115"/>
        <end position="138"/>
    </location>
</feature>
<reference evidence="3 4" key="1">
    <citation type="submission" date="2019-03" db="EMBL/GenBank/DDBJ databases">
        <title>Genomic Encyclopedia of Type Strains, Phase IV (KMG-IV): sequencing the most valuable type-strain genomes for metagenomic binning, comparative biology and taxonomic classification.</title>
        <authorList>
            <person name="Goeker M."/>
        </authorList>
    </citation>
    <scope>NUCLEOTIDE SEQUENCE [LARGE SCALE GENOMIC DNA]</scope>
    <source>
        <strain evidence="3 4">DSM 24591</strain>
    </source>
</reference>
<dbReference type="Proteomes" id="UP000295525">
    <property type="component" value="Unassembled WGS sequence"/>
</dbReference>
<keyword evidence="4" id="KW-1185">Reference proteome</keyword>